<proteinExistence type="evidence at transcript level"/>
<keyword evidence="4" id="KW-0238">DNA-binding</keyword>
<feature type="domain" description="PAS" evidence="10">
    <location>
        <begin position="100"/>
        <end position="171"/>
    </location>
</feature>
<keyword evidence="1" id="KW-0677">Repeat</keyword>
<dbReference type="CDD" id="cd00130">
    <property type="entry name" value="PAS"/>
    <property type="match status" value="2"/>
</dbReference>
<keyword evidence="5" id="KW-0010">Activator</keyword>
<dbReference type="SUPFAM" id="SSF47459">
    <property type="entry name" value="HLH, helix-loop-helix DNA-binding domain"/>
    <property type="match status" value="1"/>
</dbReference>
<dbReference type="InterPro" id="IPR035965">
    <property type="entry name" value="PAS-like_dom_sf"/>
</dbReference>
<dbReference type="SMART" id="SM00353">
    <property type="entry name" value="HLH"/>
    <property type="match status" value="1"/>
</dbReference>
<evidence type="ECO:0000256" key="8">
    <source>
        <dbReference type="SAM" id="Coils"/>
    </source>
</evidence>
<evidence type="ECO:0000313" key="12">
    <source>
        <dbReference type="EMBL" id="CAX37105.1"/>
    </source>
</evidence>
<gene>
    <name evidence="12" type="primary">clk</name>
    <name evidence="13" type="synonym">100163752</name>
</gene>
<dbReference type="RefSeq" id="NP_001164531.1">
    <property type="nucleotide sequence ID" value="NM_001171060.1"/>
</dbReference>
<evidence type="ECO:0000256" key="6">
    <source>
        <dbReference type="ARBA" id="ARBA00023163"/>
    </source>
</evidence>
<organism evidence="12">
    <name type="scientific">Acyrthosiphon pisum</name>
    <name type="common">Pea aphid</name>
    <dbReference type="NCBI Taxonomy" id="7029"/>
    <lineage>
        <taxon>Eukaryota</taxon>
        <taxon>Metazoa</taxon>
        <taxon>Ecdysozoa</taxon>
        <taxon>Arthropoda</taxon>
        <taxon>Hexapoda</taxon>
        <taxon>Insecta</taxon>
        <taxon>Pterygota</taxon>
        <taxon>Neoptera</taxon>
        <taxon>Paraneoptera</taxon>
        <taxon>Hemiptera</taxon>
        <taxon>Sternorrhyncha</taxon>
        <taxon>Aphidomorpha</taxon>
        <taxon>Aphidoidea</taxon>
        <taxon>Aphididae</taxon>
        <taxon>Macrosiphini</taxon>
        <taxon>Acyrthosiphon</taxon>
    </lineage>
</organism>
<dbReference type="GeneID" id="100163752"/>
<dbReference type="OrthoDB" id="411251at2759"/>
<evidence type="ECO:0000259" key="10">
    <source>
        <dbReference type="PROSITE" id="PS50112"/>
    </source>
</evidence>
<dbReference type="Gene3D" id="4.10.280.10">
    <property type="entry name" value="Helix-loop-helix DNA-binding domain"/>
    <property type="match status" value="1"/>
</dbReference>
<feature type="coiled-coil region" evidence="8">
    <location>
        <begin position="480"/>
        <end position="507"/>
    </location>
</feature>
<dbReference type="Proteomes" id="UP000007819">
    <property type="component" value="Chromosome A3"/>
</dbReference>
<dbReference type="Pfam" id="PF14598">
    <property type="entry name" value="PAS_11"/>
    <property type="match status" value="1"/>
</dbReference>
<feature type="domain" description="BHLH" evidence="11">
    <location>
        <begin position="27"/>
        <end position="77"/>
    </location>
</feature>
<reference evidence="13" key="3">
    <citation type="submission" date="2022-06" db="UniProtKB">
        <authorList>
            <consortium name="EnsemblMetazoa"/>
        </authorList>
    </citation>
    <scope>IDENTIFICATION</scope>
</reference>
<dbReference type="PRINTS" id="PR00785">
    <property type="entry name" value="NCTRNSLOCATR"/>
</dbReference>
<keyword evidence="3" id="KW-0090">Biological rhythms</keyword>
<dbReference type="GO" id="GO:0046983">
    <property type="term" value="F:protein dimerization activity"/>
    <property type="evidence" value="ECO:0007669"/>
    <property type="project" value="InterPro"/>
</dbReference>
<dbReference type="SMART" id="SM00091">
    <property type="entry name" value="PAS"/>
    <property type="match status" value="2"/>
</dbReference>
<dbReference type="SUPFAM" id="SSF55785">
    <property type="entry name" value="PYP-like sensor domain (PAS domain)"/>
    <property type="match status" value="2"/>
</dbReference>
<evidence type="ECO:0000313" key="13">
    <source>
        <dbReference type="EnsemblMetazoa" id="NP_001164531.1"/>
    </source>
</evidence>
<dbReference type="GO" id="GO:0032922">
    <property type="term" value="P:circadian regulation of gene expression"/>
    <property type="evidence" value="ECO:0007669"/>
    <property type="project" value="InterPro"/>
</dbReference>
<evidence type="ECO:0000256" key="1">
    <source>
        <dbReference type="ARBA" id="ARBA00022737"/>
    </source>
</evidence>
<keyword evidence="8" id="KW-0175">Coiled coil</keyword>
<feature type="region of interest" description="Disordered" evidence="9">
    <location>
        <begin position="1"/>
        <end position="38"/>
    </location>
</feature>
<dbReference type="InterPro" id="IPR000014">
    <property type="entry name" value="PAS"/>
</dbReference>
<name>D2T1E5_ACYPI</name>
<sequence>MSNYMSSASTRKSDDQYDDEPTDRVDTKRKIRNASEKNRRDQFNNLINELNRMLSTTNRKMDKSTVLKTTINYLNKQKDILLKSKVHEIDNDWKPAFLLNEEFTHIILEALDGFMIVFTSLGKILHASETVTALLGYLPKTMENLSIFKIIHEADHSLLQDQIVESRLSKNYDNDRIVFSCHCKRHDPFKDKEEINEKNQFELVQFFGYFQPSSEIYHGDNLKMSSPFNSDEDDQNLVFVGIGRIMTPQLLKELPVMEDIKSEFTSRHSLEWKFLFLDHRGPSIIGYMPFEVLGTSGYEYYHIDDLEDVILSHQALMLKGEGTSCYYRFLTKGQQWIWLQSRYYISYHQWNSKPEFIVCHHQVINYFNVIKKEGETNDRRKNSKKRLWHIPLNEIEHQSSNSDYDSYQKRHYEQSSTDSSKMKIRSIEDIRNSNSEVESLTLVESKHDVTETLNNYLENAQSSVKLPAGSVSPSQENLIQDQLQRKQEELQKTIVKQQEELKKITKQLLMARCGILPTFMDDSLQTSTQTSEQTTQPEISTNQIICSNTSGELFETRPLISSDVLLLHERNEQVMQNSYSSNIVQNMVDEGGGQLDYSFSNQSNDVLFEQSSP</sequence>
<dbReference type="GO" id="GO:0000981">
    <property type="term" value="F:DNA-binding transcription factor activity, RNA polymerase II-specific"/>
    <property type="evidence" value="ECO:0007669"/>
    <property type="project" value="InterPro"/>
</dbReference>
<dbReference type="Pfam" id="PF00010">
    <property type="entry name" value="HLH"/>
    <property type="match status" value="1"/>
</dbReference>
<evidence type="ECO:0000256" key="7">
    <source>
        <dbReference type="ARBA" id="ARBA00023242"/>
    </source>
</evidence>
<keyword evidence="6" id="KW-0804">Transcription</keyword>
<dbReference type="CTD" id="38872"/>
<dbReference type="KEGG" id="api:100163752"/>
<accession>D2T1E5</accession>
<dbReference type="Gene3D" id="3.30.450.20">
    <property type="entry name" value="PAS domain"/>
    <property type="match status" value="2"/>
</dbReference>
<evidence type="ECO:0000256" key="4">
    <source>
        <dbReference type="ARBA" id="ARBA00023125"/>
    </source>
</evidence>
<feature type="compositionally biased region" description="Polar residues" evidence="9">
    <location>
        <begin position="1"/>
        <end position="10"/>
    </location>
</feature>
<dbReference type="Pfam" id="PF00989">
    <property type="entry name" value="PAS"/>
    <property type="match status" value="1"/>
</dbReference>
<dbReference type="InterPro" id="IPR047230">
    <property type="entry name" value="CLOCK-like"/>
</dbReference>
<dbReference type="EMBL" id="FM998647">
    <property type="protein sequence ID" value="CAX37105.1"/>
    <property type="molecule type" value="mRNA"/>
</dbReference>
<feature type="compositionally biased region" description="Basic and acidic residues" evidence="9">
    <location>
        <begin position="22"/>
        <end position="38"/>
    </location>
</feature>
<keyword evidence="2" id="KW-0805">Transcription regulation</keyword>
<dbReference type="PROSITE" id="PS50112">
    <property type="entry name" value="PAS"/>
    <property type="match status" value="1"/>
</dbReference>
<dbReference type="GO" id="GO:1990513">
    <property type="term" value="C:CLOCK-BMAL transcription complex"/>
    <property type="evidence" value="ECO:0007669"/>
    <property type="project" value="TreeGrafter"/>
</dbReference>
<evidence type="ECO:0000256" key="5">
    <source>
        <dbReference type="ARBA" id="ARBA00023159"/>
    </source>
</evidence>
<dbReference type="SMART" id="SM00086">
    <property type="entry name" value="PAC"/>
    <property type="match status" value="1"/>
</dbReference>
<evidence type="ECO:0000256" key="2">
    <source>
        <dbReference type="ARBA" id="ARBA00023015"/>
    </source>
</evidence>
<keyword evidence="7" id="KW-0539">Nucleus</keyword>
<dbReference type="EnsemblMetazoa" id="NM_001171060.1">
    <property type="protein sequence ID" value="NP_001164531.1"/>
    <property type="gene ID" value="GeneID_100163752"/>
</dbReference>
<dbReference type="InterPro" id="IPR013767">
    <property type="entry name" value="PAS_fold"/>
</dbReference>
<protein>
    <submittedName>
        <fullName evidence="12">Clock</fullName>
    </submittedName>
</protein>
<dbReference type="InterPro" id="IPR001610">
    <property type="entry name" value="PAC"/>
</dbReference>
<dbReference type="PROSITE" id="PS50888">
    <property type="entry name" value="BHLH"/>
    <property type="match status" value="1"/>
</dbReference>
<evidence type="ECO:0000256" key="9">
    <source>
        <dbReference type="SAM" id="MobiDB-lite"/>
    </source>
</evidence>
<dbReference type="InterPro" id="IPR036638">
    <property type="entry name" value="HLH_DNA-bd_sf"/>
</dbReference>
<dbReference type="GO" id="GO:0000978">
    <property type="term" value="F:RNA polymerase II cis-regulatory region sequence-specific DNA binding"/>
    <property type="evidence" value="ECO:0007669"/>
    <property type="project" value="TreeGrafter"/>
</dbReference>
<dbReference type="AlphaFoldDB" id="D2T1E5"/>
<dbReference type="GO" id="GO:0005737">
    <property type="term" value="C:cytoplasm"/>
    <property type="evidence" value="ECO:0007669"/>
    <property type="project" value="InterPro"/>
</dbReference>
<dbReference type="InterPro" id="IPR001067">
    <property type="entry name" value="Nuc_translocat"/>
</dbReference>
<dbReference type="InterPro" id="IPR011598">
    <property type="entry name" value="bHLH_dom"/>
</dbReference>
<evidence type="ECO:0000259" key="11">
    <source>
        <dbReference type="PROSITE" id="PS50888"/>
    </source>
</evidence>
<feature type="region of interest" description="Disordered" evidence="9">
    <location>
        <begin position="399"/>
        <end position="421"/>
    </location>
</feature>
<keyword evidence="14" id="KW-1185">Reference proteome</keyword>
<dbReference type="GO" id="GO:0045944">
    <property type="term" value="P:positive regulation of transcription by RNA polymerase II"/>
    <property type="evidence" value="ECO:0007669"/>
    <property type="project" value="UniProtKB-ARBA"/>
</dbReference>
<dbReference type="PANTHER" id="PTHR46055:SF3">
    <property type="entry name" value="CIRCADIAN LOCOMOTER OUTPUT CYCLES PROTEIN KAPUT"/>
    <property type="match status" value="1"/>
</dbReference>
<evidence type="ECO:0000313" key="14">
    <source>
        <dbReference type="Proteomes" id="UP000007819"/>
    </source>
</evidence>
<reference evidence="12" key="1">
    <citation type="submission" date="2009-02" db="EMBL/GenBank/DDBJ databases">
        <title>Characterization of the circadian rhythm clockwork in the pea aphid Acyrthosiphon pisum (Hemiptera: Aphididae).</title>
        <authorList>
            <person name="Cortes T."/>
            <person name="Ortiz-Rivas B."/>
            <person name="Miralles S."/>
            <person name="Gonzalez A."/>
            <person name="Martinez-Torres D."/>
        </authorList>
    </citation>
    <scope>NUCLEOTIDE SEQUENCE</scope>
    <source>
        <strain evidence="12">YR2</strain>
    </source>
</reference>
<reference evidence="14" key="2">
    <citation type="submission" date="2010-06" db="EMBL/GenBank/DDBJ databases">
        <authorList>
            <person name="Jiang H."/>
            <person name="Abraham K."/>
            <person name="Ali S."/>
            <person name="Alsbrooks S.L."/>
            <person name="Anim B.N."/>
            <person name="Anosike U.S."/>
            <person name="Attaway T."/>
            <person name="Bandaranaike D.P."/>
            <person name="Battles P.K."/>
            <person name="Bell S.N."/>
            <person name="Bell A.V."/>
            <person name="Beltran B."/>
            <person name="Bickham C."/>
            <person name="Bustamante Y."/>
            <person name="Caleb T."/>
            <person name="Canada A."/>
            <person name="Cardenas V."/>
            <person name="Carter K."/>
            <person name="Chacko J."/>
            <person name="Chandrabose M.N."/>
            <person name="Chavez D."/>
            <person name="Chavez A."/>
            <person name="Chen L."/>
            <person name="Chu H.-S."/>
            <person name="Claassen K.J."/>
            <person name="Cockrell R."/>
            <person name="Collins M."/>
            <person name="Cooper J.A."/>
            <person name="Cree A."/>
            <person name="Curry S.M."/>
            <person name="Da Y."/>
            <person name="Dao M.D."/>
            <person name="Das B."/>
            <person name="Davila M.-L."/>
            <person name="Davy-Carroll L."/>
            <person name="Denson S."/>
            <person name="Dinh H."/>
            <person name="Ebong V.E."/>
            <person name="Edwards J.R."/>
            <person name="Egan A."/>
            <person name="El-Daye J."/>
            <person name="Escobedo L."/>
            <person name="Fernandez S."/>
            <person name="Fernando P.R."/>
            <person name="Flagg N."/>
            <person name="Forbes L.D."/>
            <person name="Fowler R.G."/>
            <person name="Fu Q."/>
            <person name="Gabisi R.A."/>
            <person name="Ganer J."/>
            <person name="Garbino Pronczuk A."/>
            <person name="Garcia R.M."/>
            <person name="Garner T."/>
            <person name="Garrett T.E."/>
            <person name="Gonzalez D.A."/>
            <person name="Hamid H."/>
            <person name="Hawkins E.S."/>
            <person name="Hirani K."/>
            <person name="Hogues M.E."/>
            <person name="Hollins B."/>
            <person name="Hsiao C.-H."/>
            <person name="Jabil R."/>
            <person name="James M.L."/>
            <person name="Jhangiani S.N."/>
            <person name="Johnson B."/>
            <person name="Johnson Q."/>
            <person name="Joshi V."/>
            <person name="Kalu J.B."/>
            <person name="Kam C."/>
            <person name="Kashfia A."/>
            <person name="Keebler J."/>
            <person name="Kisamo H."/>
            <person name="Kovar C.L."/>
            <person name="Lago L.A."/>
            <person name="Lai C.-Y."/>
            <person name="Laidlaw J."/>
            <person name="Lara F."/>
            <person name="Le T.-K."/>
            <person name="Lee S.L."/>
            <person name="Legall F.H."/>
            <person name="Lemon S.J."/>
            <person name="Lewis L.R."/>
            <person name="Li B."/>
            <person name="Liu Y."/>
            <person name="Liu Y.-S."/>
            <person name="Lopez J."/>
            <person name="Lozado R.J."/>
            <person name="Lu J."/>
            <person name="Madu R.C."/>
            <person name="Maheshwari M."/>
            <person name="Maheshwari R."/>
            <person name="Malloy K."/>
            <person name="Martinez E."/>
            <person name="Mathew T."/>
            <person name="Mercado I.C."/>
            <person name="Mercado C."/>
            <person name="Meyer B."/>
            <person name="Montgomery K."/>
            <person name="Morgan M.B."/>
            <person name="Munidasa M."/>
            <person name="Nazareth L.V."/>
            <person name="Nelson J."/>
            <person name="Ng B.M."/>
            <person name="Nguyen N.B."/>
            <person name="Nguyen P.Q."/>
            <person name="Nguyen T."/>
            <person name="Obregon M."/>
            <person name="Okwuonu G.O."/>
            <person name="Onwere C.G."/>
            <person name="Orozco G."/>
            <person name="Parra A."/>
            <person name="Patel S."/>
            <person name="Patil S."/>
            <person name="Perez A."/>
            <person name="Perez Y."/>
            <person name="Pham C."/>
            <person name="Primus E.L."/>
            <person name="Pu L.-L."/>
            <person name="Puazo M."/>
            <person name="Qin X."/>
            <person name="Quiroz J.B."/>
            <person name="Reese J."/>
            <person name="Richards S."/>
            <person name="Rives C.M."/>
            <person name="Robberts R."/>
            <person name="Ruiz S.J."/>
            <person name="Ruiz M.J."/>
            <person name="Santibanez J."/>
            <person name="Schneider B.W."/>
            <person name="Sisson I."/>
            <person name="Smith M."/>
            <person name="Sodergren E."/>
            <person name="Song X.-Z."/>
            <person name="Song B.B."/>
            <person name="Summersgill H."/>
            <person name="Thelus R."/>
            <person name="Thornton R.D."/>
            <person name="Trejos Z.Y."/>
            <person name="Usmani K."/>
            <person name="Vattathil S."/>
            <person name="Villasana D."/>
            <person name="Walker D.L."/>
            <person name="Wang S."/>
            <person name="Wang K."/>
            <person name="White C.S."/>
            <person name="Williams A.C."/>
            <person name="Williamson J."/>
            <person name="Wilson K."/>
            <person name="Woghiren I.O."/>
            <person name="Woodworth J.R."/>
            <person name="Worley K.C."/>
            <person name="Wright R.A."/>
            <person name="Wu W."/>
            <person name="Young L."/>
            <person name="Zhang L."/>
            <person name="Zhang J."/>
            <person name="Zhu Y."/>
            <person name="Muzny D.M."/>
            <person name="Weinstock G."/>
            <person name="Gibbs R.A."/>
        </authorList>
    </citation>
    <scope>NUCLEOTIDE SEQUENCE [LARGE SCALE GENOMIC DNA]</scope>
    <source>
        <strain evidence="14">LSR1</strain>
    </source>
</reference>
<dbReference type="PANTHER" id="PTHR46055">
    <property type="entry name" value="CIRCADIAN LOCOMOTER OUTPUT CYCLES PROTEIN KAPUT"/>
    <property type="match status" value="1"/>
</dbReference>
<evidence type="ECO:0000256" key="3">
    <source>
        <dbReference type="ARBA" id="ARBA00023108"/>
    </source>
</evidence>